<dbReference type="AlphaFoldDB" id="A0A517N3Q3"/>
<feature type="region of interest" description="Disordered" evidence="1">
    <location>
        <begin position="125"/>
        <end position="144"/>
    </location>
</feature>
<keyword evidence="3" id="KW-1185">Reference proteome</keyword>
<sequence>MVNGKRKVRKMNANNQSEEQQVKDGKRSSHRSNLRSSKTWSANVGDQRVGRVDCPLVKTCRPDSVESLGYLFARTSRRTSGRQAVSLPGMESAGKFSGVASARGSAVVRVDHGVPSSIEITSCAPRPSVPMHQKTRRFSTNNGGDQRAGEVEFPFVKPHKPGSVASHGSSVLGFDCEATYLISIVRVSLSQSNSGSRKSV</sequence>
<evidence type="ECO:0000313" key="2">
    <source>
        <dbReference type="EMBL" id="QDT01763.1"/>
    </source>
</evidence>
<dbReference type="KEGG" id="rlc:K227x_01310"/>
<dbReference type="Proteomes" id="UP000318538">
    <property type="component" value="Chromosome"/>
</dbReference>
<gene>
    <name evidence="2" type="ORF">K227x_01310</name>
</gene>
<evidence type="ECO:0000313" key="3">
    <source>
        <dbReference type="Proteomes" id="UP000318538"/>
    </source>
</evidence>
<organism evidence="2 3">
    <name type="scientific">Rubripirellula lacrimiformis</name>
    <dbReference type="NCBI Taxonomy" id="1930273"/>
    <lineage>
        <taxon>Bacteria</taxon>
        <taxon>Pseudomonadati</taxon>
        <taxon>Planctomycetota</taxon>
        <taxon>Planctomycetia</taxon>
        <taxon>Pirellulales</taxon>
        <taxon>Pirellulaceae</taxon>
        <taxon>Rubripirellula</taxon>
    </lineage>
</organism>
<reference evidence="2 3" key="1">
    <citation type="submission" date="2019-02" db="EMBL/GenBank/DDBJ databases">
        <title>Deep-cultivation of Planctomycetes and their phenomic and genomic characterization uncovers novel biology.</title>
        <authorList>
            <person name="Wiegand S."/>
            <person name="Jogler M."/>
            <person name="Boedeker C."/>
            <person name="Pinto D."/>
            <person name="Vollmers J."/>
            <person name="Rivas-Marin E."/>
            <person name="Kohn T."/>
            <person name="Peeters S.H."/>
            <person name="Heuer A."/>
            <person name="Rast P."/>
            <person name="Oberbeckmann S."/>
            <person name="Bunk B."/>
            <person name="Jeske O."/>
            <person name="Meyerdierks A."/>
            <person name="Storesund J.E."/>
            <person name="Kallscheuer N."/>
            <person name="Luecker S."/>
            <person name="Lage O.M."/>
            <person name="Pohl T."/>
            <person name="Merkel B.J."/>
            <person name="Hornburger P."/>
            <person name="Mueller R.-W."/>
            <person name="Bruemmer F."/>
            <person name="Labrenz M."/>
            <person name="Spormann A.M."/>
            <person name="Op den Camp H."/>
            <person name="Overmann J."/>
            <person name="Amann R."/>
            <person name="Jetten M.S.M."/>
            <person name="Mascher T."/>
            <person name="Medema M.H."/>
            <person name="Devos D.P."/>
            <person name="Kaster A.-K."/>
            <person name="Ovreas L."/>
            <person name="Rohde M."/>
            <person name="Galperin M.Y."/>
            <person name="Jogler C."/>
        </authorList>
    </citation>
    <scope>NUCLEOTIDE SEQUENCE [LARGE SCALE GENOMIC DNA]</scope>
    <source>
        <strain evidence="2 3">K22_7</strain>
    </source>
</reference>
<accession>A0A517N3Q3</accession>
<dbReference type="EMBL" id="CP036525">
    <property type="protein sequence ID" value="QDT01763.1"/>
    <property type="molecule type" value="Genomic_DNA"/>
</dbReference>
<feature type="compositionally biased region" description="Basic residues" evidence="1">
    <location>
        <begin position="1"/>
        <end position="10"/>
    </location>
</feature>
<feature type="region of interest" description="Disordered" evidence="1">
    <location>
        <begin position="1"/>
        <end position="42"/>
    </location>
</feature>
<name>A0A517N3Q3_9BACT</name>
<proteinExistence type="predicted"/>
<protein>
    <submittedName>
        <fullName evidence="2">Uncharacterized protein</fullName>
    </submittedName>
</protein>
<evidence type="ECO:0000256" key="1">
    <source>
        <dbReference type="SAM" id="MobiDB-lite"/>
    </source>
</evidence>